<dbReference type="AlphaFoldDB" id="A0A2T2N101"/>
<dbReference type="STRING" id="1448308.A0A2T2N101"/>
<dbReference type="SUPFAM" id="SSF51735">
    <property type="entry name" value="NAD(P)-binding Rossmann-fold domains"/>
    <property type="match status" value="1"/>
</dbReference>
<protein>
    <recommendedName>
        <fullName evidence="3">NAD(P)-binding protein</fullName>
    </recommendedName>
</protein>
<keyword evidence="2" id="KW-1185">Reference proteome</keyword>
<sequence length="249" mass="26593">MKVVVVDSSTRPKTNSENHLESASLLYEYETKNSVPICSILRVGAAVACQLAAKKCNLILVCTSNASMLSTQQLYEQLSSSYGIDCVSVQTYNTQGNFQVDILVNNAGISSNQPLNDEKRGSIESAGFDGSSVSYCIGYQGQSIYAESKAAAKAIMRVWSQGLAQHATPRGHARKGRQGIGDTNQPYVDATPLIASEGDADFVAVSMKGLRPGFTGEMARIVDISCSQESSWTMDSVICANGGMKMSFA</sequence>
<accession>A0A2T2N101</accession>
<dbReference type="InterPro" id="IPR036291">
    <property type="entry name" value="NAD(P)-bd_dom_sf"/>
</dbReference>
<dbReference type="Proteomes" id="UP000240883">
    <property type="component" value="Unassembled WGS sequence"/>
</dbReference>
<dbReference type="Gene3D" id="3.40.50.720">
    <property type="entry name" value="NAD(P)-binding Rossmann-like Domain"/>
    <property type="match status" value="2"/>
</dbReference>
<name>A0A2T2N101_CORCC</name>
<proteinExistence type="predicted"/>
<evidence type="ECO:0000313" key="1">
    <source>
        <dbReference type="EMBL" id="PSN59110.1"/>
    </source>
</evidence>
<organism evidence="1 2">
    <name type="scientific">Corynespora cassiicola Philippines</name>
    <dbReference type="NCBI Taxonomy" id="1448308"/>
    <lineage>
        <taxon>Eukaryota</taxon>
        <taxon>Fungi</taxon>
        <taxon>Dikarya</taxon>
        <taxon>Ascomycota</taxon>
        <taxon>Pezizomycotina</taxon>
        <taxon>Dothideomycetes</taxon>
        <taxon>Pleosporomycetidae</taxon>
        <taxon>Pleosporales</taxon>
        <taxon>Corynesporascaceae</taxon>
        <taxon>Corynespora</taxon>
    </lineage>
</organism>
<evidence type="ECO:0000313" key="2">
    <source>
        <dbReference type="Proteomes" id="UP000240883"/>
    </source>
</evidence>
<reference evidence="1 2" key="1">
    <citation type="journal article" date="2018" name="Front. Microbiol.">
        <title>Genome-Wide Analysis of Corynespora cassiicola Leaf Fall Disease Putative Effectors.</title>
        <authorList>
            <person name="Lopez D."/>
            <person name="Ribeiro S."/>
            <person name="Label P."/>
            <person name="Fumanal B."/>
            <person name="Venisse J.S."/>
            <person name="Kohler A."/>
            <person name="de Oliveira R.R."/>
            <person name="Labutti K."/>
            <person name="Lipzen A."/>
            <person name="Lail K."/>
            <person name="Bauer D."/>
            <person name="Ohm R.A."/>
            <person name="Barry K.W."/>
            <person name="Spatafora J."/>
            <person name="Grigoriev I.V."/>
            <person name="Martin F.M."/>
            <person name="Pujade-Renaud V."/>
        </authorList>
    </citation>
    <scope>NUCLEOTIDE SEQUENCE [LARGE SCALE GENOMIC DNA]</scope>
    <source>
        <strain evidence="1 2">Philippines</strain>
    </source>
</reference>
<dbReference type="EMBL" id="KZ678165">
    <property type="protein sequence ID" value="PSN59110.1"/>
    <property type="molecule type" value="Genomic_DNA"/>
</dbReference>
<evidence type="ECO:0008006" key="3">
    <source>
        <dbReference type="Google" id="ProtNLM"/>
    </source>
</evidence>
<gene>
    <name evidence="1" type="ORF">BS50DRAFT_605391</name>
</gene>